<reference evidence="1" key="1">
    <citation type="submission" date="2021-03" db="EMBL/GenBank/DDBJ databases">
        <title>Draft genome sequence of rust myrtle Austropuccinia psidii MF-1, a brazilian biotype.</title>
        <authorList>
            <person name="Quecine M.C."/>
            <person name="Pachon D.M.R."/>
            <person name="Bonatelli M.L."/>
            <person name="Correr F.H."/>
            <person name="Franceschini L.M."/>
            <person name="Leite T.F."/>
            <person name="Margarido G.R.A."/>
            <person name="Almeida C.A."/>
            <person name="Ferrarezi J.A."/>
            <person name="Labate C.A."/>
        </authorList>
    </citation>
    <scope>NUCLEOTIDE SEQUENCE</scope>
    <source>
        <strain evidence="1">MF-1</strain>
    </source>
</reference>
<evidence type="ECO:0000313" key="1">
    <source>
        <dbReference type="EMBL" id="MBW0461606.1"/>
    </source>
</evidence>
<organism evidence="1 2">
    <name type="scientific">Austropuccinia psidii MF-1</name>
    <dbReference type="NCBI Taxonomy" id="1389203"/>
    <lineage>
        <taxon>Eukaryota</taxon>
        <taxon>Fungi</taxon>
        <taxon>Dikarya</taxon>
        <taxon>Basidiomycota</taxon>
        <taxon>Pucciniomycotina</taxon>
        <taxon>Pucciniomycetes</taxon>
        <taxon>Pucciniales</taxon>
        <taxon>Sphaerophragmiaceae</taxon>
        <taxon>Austropuccinia</taxon>
    </lineage>
</organism>
<comment type="caution">
    <text evidence="1">The sequence shown here is derived from an EMBL/GenBank/DDBJ whole genome shotgun (WGS) entry which is preliminary data.</text>
</comment>
<evidence type="ECO:0000313" key="2">
    <source>
        <dbReference type="Proteomes" id="UP000765509"/>
    </source>
</evidence>
<keyword evidence="2" id="KW-1185">Reference proteome</keyword>
<name>A0A9Q3GCA7_9BASI</name>
<dbReference type="AlphaFoldDB" id="A0A9Q3GCA7"/>
<accession>A0A9Q3GCA7</accession>
<protein>
    <submittedName>
        <fullName evidence="1">Uncharacterized protein</fullName>
    </submittedName>
</protein>
<dbReference type="EMBL" id="AVOT02000189">
    <property type="protein sequence ID" value="MBW0461606.1"/>
    <property type="molecule type" value="Genomic_DNA"/>
</dbReference>
<sequence length="136" mass="15779">MSRPTQLLSGFTPFRNQQISGQESPFFRIPGNLQEKRRIEGPEQNFFKPKAGRFRPNDTEVFVLGERSTQEPEIFLNTSNRIRSPATRNITPTQMGHSSFTPESNIESNELWLQMCQFAEQTQETFAKLQEKNVRL</sequence>
<dbReference type="Proteomes" id="UP000765509">
    <property type="component" value="Unassembled WGS sequence"/>
</dbReference>
<dbReference type="OrthoDB" id="2157866at2759"/>
<gene>
    <name evidence="1" type="ORF">O181_001321</name>
</gene>
<proteinExistence type="predicted"/>